<evidence type="ECO:0000256" key="3">
    <source>
        <dbReference type="ARBA" id="ARBA00022603"/>
    </source>
</evidence>
<gene>
    <name evidence="7" type="primary">cbiE</name>
    <name evidence="7" type="ORF">J5474_20680</name>
</gene>
<dbReference type="InterPro" id="IPR014008">
    <property type="entry name" value="Cbl_synth_MTase_CbiT"/>
</dbReference>
<keyword evidence="3" id="KW-0489">Methyltransferase</keyword>
<dbReference type="InterPro" id="IPR029063">
    <property type="entry name" value="SAM-dependent_MTases_sf"/>
</dbReference>
<protein>
    <submittedName>
        <fullName evidence="7">Precorrin-6y C5,15-methyltransferase (Decarboxylating) subunit CbiE</fullName>
    </submittedName>
</protein>
<dbReference type="Pfam" id="PF00590">
    <property type="entry name" value="TP_methylase"/>
    <property type="match status" value="1"/>
</dbReference>
<dbReference type="InterPro" id="IPR000878">
    <property type="entry name" value="4pyrrol_Mease"/>
</dbReference>
<dbReference type="PANTHER" id="PTHR43182:SF1">
    <property type="entry name" value="COBALT-PRECORRIN-7 C(5)-METHYLTRANSFERASE"/>
    <property type="match status" value="1"/>
</dbReference>
<proteinExistence type="predicted"/>
<dbReference type="InterPro" id="IPR012818">
    <property type="entry name" value="CbiE"/>
</dbReference>
<dbReference type="GO" id="GO:0032259">
    <property type="term" value="P:methylation"/>
    <property type="evidence" value="ECO:0007669"/>
    <property type="project" value="UniProtKB-KW"/>
</dbReference>
<comment type="caution">
    <text evidence="7">The sequence shown here is derived from an EMBL/GenBank/DDBJ whole genome shotgun (WGS) entry which is preliminary data.</text>
</comment>
<dbReference type="GO" id="GO:0008276">
    <property type="term" value="F:protein methyltransferase activity"/>
    <property type="evidence" value="ECO:0007669"/>
    <property type="project" value="InterPro"/>
</dbReference>
<dbReference type="SUPFAM" id="SSF53335">
    <property type="entry name" value="S-adenosyl-L-methionine-dependent methyltransferases"/>
    <property type="match status" value="1"/>
</dbReference>
<evidence type="ECO:0000313" key="7">
    <source>
        <dbReference type="EMBL" id="MBP0484895.1"/>
    </source>
</evidence>
<name>A0A940S5E3_9RHOB</name>
<organism evidence="7 8">
    <name type="scientific">Sagittula salina</name>
    <dbReference type="NCBI Taxonomy" id="2820268"/>
    <lineage>
        <taxon>Bacteria</taxon>
        <taxon>Pseudomonadati</taxon>
        <taxon>Pseudomonadota</taxon>
        <taxon>Alphaproteobacteria</taxon>
        <taxon>Rhodobacterales</taxon>
        <taxon>Roseobacteraceae</taxon>
        <taxon>Sagittula</taxon>
    </lineage>
</organism>
<evidence type="ECO:0000256" key="4">
    <source>
        <dbReference type="ARBA" id="ARBA00022679"/>
    </source>
</evidence>
<dbReference type="AlphaFoldDB" id="A0A940S5E3"/>
<dbReference type="SUPFAM" id="SSF53790">
    <property type="entry name" value="Tetrapyrrole methylase"/>
    <property type="match status" value="1"/>
</dbReference>
<keyword evidence="8" id="KW-1185">Reference proteome</keyword>
<dbReference type="InterPro" id="IPR014777">
    <property type="entry name" value="4pyrrole_Mease_sub1"/>
</dbReference>
<accession>A0A940S5E3</accession>
<dbReference type="RefSeq" id="WP_209363651.1">
    <property type="nucleotide sequence ID" value="NZ_JAGISH010000018.1"/>
</dbReference>
<reference evidence="7" key="1">
    <citation type="submission" date="2021-03" db="EMBL/GenBank/DDBJ databases">
        <title>Sagittula salina sp. nov. strain M10.9X isolated from the marine waste.</title>
        <authorList>
            <person name="Satari L."/>
            <person name="Molina-Menor E."/>
            <person name="Vidal-Verdu A."/>
            <person name="Pascual J."/>
            <person name="Pereto J."/>
            <person name="Porcar M."/>
        </authorList>
    </citation>
    <scope>NUCLEOTIDE SEQUENCE</scope>
    <source>
        <strain evidence="7">M10.9X</strain>
    </source>
</reference>
<comment type="pathway">
    <text evidence="1">Cofactor biosynthesis; adenosylcobalamin biosynthesis.</text>
</comment>
<dbReference type="NCBIfam" id="TIGR02467">
    <property type="entry name" value="CbiE"/>
    <property type="match status" value="1"/>
</dbReference>
<dbReference type="Proteomes" id="UP000675940">
    <property type="component" value="Unassembled WGS sequence"/>
</dbReference>
<evidence type="ECO:0000256" key="2">
    <source>
        <dbReference type="ARBA" id="ARBA00022573"/>
    </source>
</evidence>
<evidence type="ECO:0000259" key="6">
    <source>
        <dbReference type="Pfam" id="PF00590"/>
    </source>
</evidence>
<keyword evidence="5" id="KW-0949">S-adenosyl-L-methionine</keyword>
<feature type="domain" description="Tetrapyrrole methylase" evidence="6">
    <location>
        <begin position="8"/>
        <end position="198"/>
    </location>
</feature>
<dbReference type="EMBL" id="JAGISH010000018">
    <property type="protein sequence ID" value="MBP0484895.1"/>
    <property type="molecule type" value="Genomic_DNA"/>
</dbReference>
<evidence type="ECO:0000256" key="1">
    <source>
        <dbReference type="ARBA" id="ARBA00004953"/>
    </source>
</evidence>
<keyword evidence="2" id="KW-0169">Cobalamin biosynthesis</keyword>
<keyword evidence="4" id="KW-0808">Transferase</keyword>
<dbReference type="Gene3D" id="3.40.1010.10">
    <property type="entry name" value="Cobalt-precorrin-4 Transmethylase, Domain 1"/>
    <property type="match status" value="1"/>
</dbReference>
<sequence length="404" mass="42822">MAESDPWLTILGVGEDGPDGLTPAARMALKVAEVVMGPPRHLDLLSDLLVEGKPEVIEWPVPFADGVARLMDLAGRRVVVLASGDPFWFGAGAVLAERLSPGDWHALPGVSSLSLACARLGWRVDEVTALALHAAPLSRLRPVLAAGRRLFVTLRDGAEVAELGRYLETVGFDGSMLHVMEALGGPRERVRRCRASEAPEDVQHPVAVGIEPVPSVPGDALPLASGRPDAIFETDGVMTKRPVRALTLSALAPRPGEHLWDIGGGSGSIAIEWLMCGPSLSASTVEPLEDRAERIRRNAVALGQDRLHVVQGHAPEALAALPHPDVVFVGGGLSVALVDWLRANLMGVRLVANAVTLESDAVLAEAQARMGGDLMRIDLAQAAPLGPRRGWKAAYPVVQWSVTL</sequence>
<dbReference type="InterPro" id="IPR035996">
    <property type="entry name" value="4pyrrol_Methylase_sf"/>
</dbReference>
<dbReference type="GO" id="GO:0009236">
    <property type="term" value="P:cobalamin biosynthetic process"/>
    <property type="evidence" value="ECO:0007669"/>
    <property type="project" value="UniProtKB-KW"/>
</dbReference>
<dbReference type="InterPro" id="IPR050714">
    <property type="entry name" value="Cobalamin_biosynth_MTase"/>
</dbReference>
<dbReference type="InterPro" id="IPR006365">
    <property type="entry name" value="Cbl_synth_CobL"/>
</dbReference>
<dbReference type="CDD" id="cd11644">
    <property type="entry name" value="Precorrin-6Y-MT"/>
    <property type="match status" value="1"/>
</dbReference>
<dbReference type="PANTHER" id="PTHR43182">
    <property type="entry name" value="COBALT-PRECORRIN-6B C(15)-METHYLTRANSFERASE (DECARBOXYLATING)"/>
    <property type="match status" value="1"/>
</dbReference>
<evidence type="ECO:0000256" key="5">
    <source>
        <dbReference type="ARBA" id="ARBA00022691"/>
    </source>
</evidence>
<dbReference type="NCBIfam" id="TIGR02469">
    <property type="entry name" value="CbiT"/>
    <property type="match status" value="1"/>
</dbReference>
<evidence type="ECO:0000313" key="8">
    <source>
        <dbReference type="Proteomes" id="UP000675940"/>
    </source>
</evidence>
<dbReference type="Gene3D" id="3.40.50.150">
    <property type="entry name" value="Vaccinia Virus protein VP39"/>
    <property type="match status" value="1"/>
</dbReference>
<dbReference type="PIRSF" id="PIRSF036428">
    <property type="entry name" value="CobL"/>
    <property type="match status" value="1"/>
</dbReference>